<name>A0A178MVJ7_9PROT</name>
<evidence type="ECO:0000256" key="3">
    <source>
        <dbReference type="ARBA" id="ARBA00022692"/>
    </source>
</evidence>
<dbReference type="GO" id="GO:0015658">
    <property type="term" value="F:branched-chain amino acid transmembrane transporter activity"/>
    <property type="evidence" value="ECO:0007669"/>
    <property type="project" value="InterPro"/>
</dbReference>
<dbReference type="PANTHER" id="PTHR30482:SF5">
    <property type="entry name" value="ABC TRANSPORTER PERMEASE PROTEIN"/>
    <property type="match status" value="1"/>
</dbReference>
<dbReference type="CDD" id="cd06581">
    <property type="entry name" value="TM_PBP1_LivM_like"/>
    <property type="match status" value="1"/>
</dbReference>
<dbReference type="EMBL" id="LWQT01000037">
    <property type="protein sequence ID" value="OAN54110.1"/>
    <property type="molecule type" value="Genomic_DNA"/>
</dbReference>
<dbReference type="Proteomes" id="UP000078428">
    <property type="component" value="Unassembled WGS sequence"/>
</dbReference>
<dbReference type="GO" id="GO:0005886">
    <property type="term" value="C:plasma membrane"/>
    <property type="evidence" value="ECO:0007669"/>
    <property type="project" value="UniProtKB-SubCell"/>
</dbReference>
<feature type="transmembrane region" description="Helical" evidence="6">
    <location>
        <begin position="33"/>
        <end position="55"/>
    </location>
</feature>
<organism evidence="7 8">
    <name type="scientific">Paramagnetospirillum marisnigri</name>
    <dbReference type="NCBI Taxonomy" id="1285242"/>
    <lineage>
        <taxon>Bacteria</taxon>
        <taxon>Pseudomonadati</taxon>
        <taxon>Pseudomonadota</taxon>
        <taxon>Alphaproteobacteria</taxon>
        <taxon>Rhodospirillales</taxon>
        <taxon>Magnetospirillaceae</taxon>
        <taxon>Paramagnetospirillum</taxon>
    </lineage>
</organism>
<dbReference type="PANTHER" id="PTHR30482">
    <property type="entry name" value="HIGH-AFFINITY BRANCHED-CHAIN AMINO ACID TRANSPORT SYSTEM PERMEASE"/>
    <property type="match status" value="1"/>
</dbReference>
<proteinExistence type="predicted"/>
<keyword evidence="2" id="KW-1003">Cell membrane</keyword>
<keyword evidence="3 6" id="KW-0812">Transmembrane</keyword>
<feature type="transmembrane region" description="Helical" evidence="6">
    <location>
        <begin position="67"/>
        <end position="95"/>
    </location>
</feature>
<evidence type="ECO:0000256" key="1">
    <source>
        <dbReference type="ARBA" id="ARBA00004651"/>
    </source>
</evidence>
<feature type="transmembrane region" description="Helical" evidence="6">
    <location>
        <begin position="228"/>
        <end position="245"/>
    </location>
</feature>
<dbReference type="InterPro" id="IPR001851">
    <property type="entry name" value="ABC_transp_permease"/>
</dbReference>
<gene>
    <name evidence="7" type="ORF">A6A04_12785</name>
</gene>
<feature type="transmembrane region" description="Helical" evidence="6">
    <location>
        <begin position="178"/>
        <end position="198"/>
    </location>
</feature>
<dbReference type="OrthoDB" id="9814461at2"/>
<keyword evidence="8" id="KW-1185">Reference proteome</keyword>
<dbReference type="AlphaFoldDB" id="A0A178MVJ7"/>
<dbReference type="Pfam" id="PF02653">
    <property type="entry name" value="BPD_transp_2"/>
    <property type="match status" value="1"/>
</dbReference>
<dbReference type="RefSeq" id="WP_068489730.1">
    <property type="nucleotide sequence ID" value="NZ_LWQT01000037.1"/>
</dbReference>
<dbReference type="STRING" id="1285242.A6A04_12785"/>
<protein>
    <submittedName>
        <fullName evidence="7">ABC transporter permease</fullName>
    </submittedName>
</protein>
<evidence type="ECO:0000256" key="2">
    <source>
        <dbReference type="ARBA" id="ARBA00022475"/>
    </source>
</evidence>
<accession>A0A178MVJ7</accession>
<evidence type="ECO:0000256" key="4">
    <source>
        <dbReference type="ARBA" id="ARBA00022989"/>
    </source>
</evidence>
<evidence type="ECO:0000313" key="7">
    <source>
        <dbReference type="EMBL" id="OAN54110.1"/>
    </source>
</evidence>
<keyword evidence="5 6" id="KW-0472">Membrane</keyword>
<feature type="transmembrane region" description="Helical" evidence="6">
    <location>
        <begin position="101"/>
        <end position="123"/>
    </location>
</feature>
<sequence length="356" mass="38062">MISSSLIPCGQFKTSYAADTTLFLTPASRNWCIFGVVLALAAPLVASNYLLAILIQIGYYGIAALGLNILVGSTGQISLGHAAFFGFGAFASAWLNNSFGVPVLLAIPLAGVMTTALGLLFGIPAGRLKGLYLAIATFASQFILEDFFSRANWFTGGSSGAMAGPINVFGYEVSGDKGFFYVVLFFLVVMYLLGANLLRTRDGRAFVAVRDHYLSAEVMGINLTKYRILSFGISSFYAGVGGALYGHYLGYVSAEGFTILLSIQFLGMIIIGGMGSVMGTLMGTAFMVLLPEATEATVSTIKHVAGDIPALTSALAYIKEAAIGLAIVLFLMFEPDGLVHRWRLIKSYWKLYPFSY</sequence>
<feature type="transmembrane region" description="Helical" evidence="6">
    <location>
        <begin position="311"/>
        <end position="333"/>
    </location>
</feature>
<comment type="subcellular location">
    <subcellularLocation>
        <location evidence="1">Cell membrane</location>
        <topology evidence="1">Multi-pass membrane protein</topology>
    </subcellularLocation>
</comment>
<feature type="transmembrane region" description="Helical" evidence="6">
    <location>
        <begin position="130"/>
        <end position="148"/>
    </location>
</feature>
<dbReference type="InterPro" id="IPR043428">
    <property type="entry name" value="LivM-like"/>
</dbReference>
<comment type="caution">
    <text evidence="7">The sequence shown here is derived from an EMBL/GenBank/DDBJ whole genome shotgun (WGS) entry which is preliminary data.</text>
</comment>
<evidence type="ECO:0000313" key="8">
    <source>
        <dbReference type="Proteomes" id="UP000078428"/>
    </source>
</evidence>
<evidence type="ECO:0000256" key="5">
    <source>
        <dbReference type="ARBA" id="ARBA00023136"/>
    </source>
</evidence>
<keyword evidence="4 6" id="KW-1133">Transmembrane helix</keyword>
<reference evidence="7 8" key="1">
    <citation type="submission" date="2016-04" db="EMBL/GenBank/DDBJ databases">
        <title>Draft genome sequence of freshwater magnetotactic bacteria Magnetospirillum marisnigri SP-1 and Magnetospirillum moscoviense BB-1.</title>
        <authorList>
            <person name="Koziaeva V."/>
            <person name="Dziuba M.V."/>
            <person name="Ivanov T.M."/>
            <person name="Kuznetsov B."/>
            <person name="Grouzdev D.S."/>
        </authorList>
    </citation>
    <scope>NUCLEOTIDE SEQUENCE [LARGE SCALE GENOMIC DNA]</scope>
    <source>
        <strain evidence="7 8">SP-1</strain>
    </source>
</reference>
<feature type="transmembrane region" description="Helical" evidence="6">
    <location>
        <begin position="265"/>
        <end position="290"/>
    </location>
</feature>
<evidence type="ECO:0000256" key="6">
    <source>
        <dbReference type="SAM" id="Phobius"/>
    </source>
</evidence>